<gene>
    <name evidence="8 11" type="primary">rsmF</name>
    <name evidence="11" type="ORF">GCM10007916_23920</name>
</gene>
<name>A0ABQ6E1P6_9GAMM</name>
<dbReference type="PROSITE" id="PS51686">
    <property type="entry name" value="SAM_MT_RSMB_NOP"/>
    <property type="match status" value="1"/>
</dbReference>
<evidence type="ECO:0000256" key="9">
    <source>
        <dbReference type="PROSITE-ProRule" id="PRU01023"/>
    </source>
</evidence>
<dbReference type="InterPro" id="IPR018314">
    <property type="entry name" value="RsmB/NOL1/NOP2-like_CS"/>
</dbReference>
<dbReference type="NCBIfam" id="TIGR00446">
    <property type="entry name" value="nop2p"/>
    <property type="match status" value="1"/>
</dbReference>
<comment type="similarity">
    <text evidence="1 8 9">Belongs to the class I-like SAM-binding methyltransferase superfamily. RsmB/NOP family.</text>
</comment>
<dbReference type="InterPro" id="IPR011023">
    <property type="entry name" value="Nop2p"/>
</dbReference>
<dbReference type="InterPro" id="IPR029063">
    <property type="entry name" value="SAM-dependent_MTases_sf"/>
</dbReference>
<dbReference type="Pfam" id="PF01189">
    <property type="entry name" value="Methyltr_RsmB-F"/>
    <property type="match status" value="1"/>
</dbReference>
<evidence type="ECO:0000256" key="3">
    <source>
        <dbReference type="ARBA" id="ARBA00022552"/>
    </source>
</evidence>
<dbReference type="GO" id="GO:0032259">
    <property type="term" value="P:methylation"/>
    <property type="evidence" value="ECO:0007669"/>
    <property type="project" value="UniProtKB-KW"/>
</dbReference>
<proteinExistence type="inferred from homology"/>
<evidence type="ECO:0000259" key="10">
    <source>
        <dbReference type="PROSITE" id="PS51686"/>
    </source>
</evidence>
<feature type="active site" description="Nucleophile" evidence="8 9">
    <location>
        <position position="251"/>
    </location>
</feature>
<feature type="domain" description="SAM-dependent MTase RsmB/NOP-type" evidence="10">
    <location>
        <begin position="32"/>
        <end position="315"/>
    </location>
</feature>
<dbReference type="EC" id="2.1.1.178" evidence="8"/>
<dbReference type="RefSeq" id="WP_284204443.1">
    <property type="nucleotide sequence ID" value="NZ_BSPQ01000013.1"/>
</dbReference>
<accession>A0ABQ6E1P6</accession>
<keyword evidence="6 8" id="KW-0949">S-adenosyl-L-methionine</keyword>
<dbReference type="SUPFAM" id="SSF53335">
    <property type="entry name" value="S-adenosyl-L-methionine-dependent methyltransferases"/>
    <property type="match status" value="1"/>
</dbReference>
<dbReference type="PRINTS" id="PR02008">
    <property type="entry name" value="RCMTFAMILY"/>
</dbReference>
<comment type="catalytic activity">
    <reaction evidence="8">
        <text>cytidine(1407) in 16S rRNA + S-adenosyl-L-methionine = 5-methylcytidine(1407) in 16S rRNA + S-adenosyl-L-homocysteine + H(+)</text>
        <dbReference type="Rhea" id="RHEA:42756"/>
        <dbReference type="Rhea" id="RHEA-COMP:10223"/>
        <dbReference type="Rhea" id="RHEA-COMP:10224"/>
        <dbReference type="ChEBI" id="CHEBI:15378"/>
        <dbReference type="ChEBI" id="CHEBI:57856"/>
        <dbReference type="ChEBI" id="CHEBI:59789"/>
        <dbReference type="ChEBI" id="CHEBI:74483"/>
        <dbReference type="ChEBI" id="CHEBI:82748"/>
        <dbReference type="EC" id="2.1.1.178"/>
    </reaction>
</comment>
<dbReference type="Pfam" id="PF13636">
    <property type="entry name" value="Methyltranf_PUA"/>
    <property type="match status" value="1"/>
</dbReference>
<keyword evidence="2 8" id="KW-0963">Cytoplasm</keyword>
<evidence type="ECO:0000256" key="7">
    <source>
        <dbReference type="ARBA" id="ARBA00022884"/>
    </source>
</evidence>
<dbReference type="InterPro" id="IPR048457">
    <property type="entry name" value="YebU_pre-PUA_dom"/>
</dbReference>
<feature type="binding site" evidence="8 9">
    <location>
        <begin position="129"/>
        <end position="135"/>
    </location>
    <ligand>
        <name>S-adenosyl-L-methionine</name>
        <dbReference type="ChEBI" id="CHEBI:59789"/>
    </ligand>
</feature>
<evidence type="ECO:0000256" key="5">
    <source>
        <dbReference type="ARBA" id="ARBA00022679"/>
    </source>
</evidence>
<dbReference type="Pfam" id="PF21150">
    <property type="entry name" value="YebU_pre-PUA_dom"/>
    <property type="match status" value="1"/>
</dbReference>
<dbReference type="Gene3D" id="3.40.50.150">
    <property type="entry name" value="Vaccinia Virus protein VP39"/>
    <property type="match status" value="1"/>
</dbReference>
<keyword evidence="4 8" id="KW-0489">Methyltransferase</keyword>
<keyword evidence="12" id="KW-1185">Reference proteome</keyword>
<dbReference type="PANTHER" id="PTHR22807:SF30">
    <property type="entry name" value="28S RRNA (CYTOSINE(4447)-C(5))-METHYLTRANSFERASE-RELATED"/>
    <property type="match status" value="1"/>
</dbReference>
<dbReference type="NCBIfam" id="NF008898">
    <property type="entry name" value="PRK11933.1"/>
    <property type="match status" value="1"/>
</dbReference>
<dbReference type="PROSITE" id="PS01153">
    <property type="entry name" value="NOL1_NOP2_SUN"/>
    <property type="match status" value="1"/>
</dbReference>
<dbReference type="InterPro" id="IPR023267">
    <property type="entry name" value="RCMT"/>
</dbReference>
<evidence type="ECO:0000256" key="1">
    <source>
        <dbReference type="ARBA" id="ARBA00007494"/>
    </source>
</evidence>
<feature type="binding site" evidence="8 9">
    <location>
        <position position="180"/>
    </location>
    <ligand>
        <name>S-adenosyl-L-methionine</name>
        <dbReference type="ChEBI" id="CHEBI:59789"/>
    </ligand>
</feature>
<dbReference type="Proteomes" id="UP001157353">
    <property type="component" value="Unassembled WGS sequence"/>
</dbReference>
<comment type="function">
    <text evidence="8">Specifically methylates the cytosine at position 1407 (m5C1407) of 16S rRNA.</text>
</comment>
<keyword evidence="3 8" id="KW-0698">rRNA processing</keyword>
<comment type="subcellular location">
    <subcellularLocation>
        <location evidence="8">Cytoplasm</location>
    </subcellularLocation>
</comment>
<dbReference type="InterPro" id="IPR001678">
    <property type="entry name" value="MeTrfase_RsmB-F_NOP2_dom"/>
</dbReference>
<dbReference type="CDD" id="cd02440">
    <property type="entry name" value="AdoMet_MTases"/>
    <property type="match status" value="1"/>
</dbReference>
<feature type="binding site" evidence="8 9">
    <location>
        <position position="153"/>
    </location>
    <ligand>
        <name>S-adenosyl-L-methionine</name>
        <dbReference type="ChEBI" id="CHEBI:59789"/>
    </ligand>
</feature>
<evidence type="ECO:0000313" key="12">
    <source>
        <dbReference type="Proteomes" id="UP001157353"/>
    </source>
</evidence>
<protein>
    <recommendedName>
        <fullName evidence="8">Ribosomal RNA small subunit methyltransferase F</fullName>
        <ecNumber evidence="8">2.1.1.178</ecNumber>
    </recommendedName>
    <alternativeName>
        <fullName evidence="8">16S rRNA m5C1407 methyltransferase</fullName>
    </alternativeName>
    <alternativeName>
        <fullName evidence="8">rRNA (cytosine-C(5)-)-methyltransferase RsmF</fullName>
    </alternativeName>
</protein>
<dbReference type="GO" id="GO:0008168">
    <property type="term" value="F:methyltransferase activity"/>
    <property type="evidence" value="ECO:0007669"/>
    <property type="project" value="UniProtKB-KW"/>
</dbReference>
<evidence type="ECO:0000256" key="8">
    <source>
        <dbReference type="HAMAP-Rule" id="MF_01579"/>
    </source>
</evidence>
<organism evidence="11 12">
    <name type="scientific">Psychromonas marina</name>
    <dbReference type="NCBI Taxonomy" id="88364"/>
    <lineage>
        <taxon>Bacteria</taxon>
        <taxon>Pseudomonadati</taxon>
        <taxon>Pseudomonadota</taxon>
        <taxon>Gammaproteobacteria</taxon>
        <taxon>Alteromonadales</taxon>
        <taxon>Psychromonadaceae</taxon>
        <taxon>Psychromonas</taxon>
    </lineage>
</organism>
<evidence type="ECO:0000256" key="4">
    <source>
        <dbReference type="ARBA" id="ARBA00022603"/>
    </source>
</evidence>
<dbReference type="Pfam" id="PF17125">
    <property type="entry name" value="Methyltr_RsmF_N"/>
    <property type="match status" value="1"/>
</dbReference>
<feature type="binding site" evidence="8 9">
    <location>
        <position position="198"/>
    </location>
    <ligand>
        <name>S-adenosyl-L-methionine</name>
        <dbReference type="ChEBI" id="CHEBI:59789"/>
    </ligand>
</feature>
<dbReference type="Gene3D" id="3.10.450.720">
    <property type="match status" value="1"/>
</dbReference>
<dbReference type="InterPro" id="IPR031341">
    <property type="entry name" value="Methyltr_RsmF_N"/>
</dbReference>
<dbReference type="InterPro" id="IPR027391">
    <property type="entry name" value="Nol1_Nop2_Fmu_2"/>
</dbReference>
<reference evidence="12" key="1">
    <citation type="journal article" date="2019" name="Int. J. Syst. Evol. Microbiol.">
        <title>The Global Catalogue of Microorganisms (GCM) 10K type strain sequencing project: providing services to taxonomists for standard genome sequencing and annotation.</title>
        <authorList>
            <consortium name="The Broad Institute Genomics Platform"/>
            <consortium name="The Broad Institute Genome Sequencing Center for Infectious Disease"/>
            <person name="Wu L."/>
            <person name="Ma J."/>
        </authorList>
    </citation>
    <scope>NUCLEOTIDE SEQUENCE [LARGE SCALE GENOMIC DNA]</scope>
    <source>
        <strain evidence="12">NBRC 103166</strain>
    </source>
</reference>
<dbReference type="HAMAP" id="MF_01579">
    <property type="entry name" value="16SrRNA_methyltr_F"/>
    <property type="match status" value="1"/>
</dbReference>
<evidence type="ECO:0000256" key="6">
    <source>
        <dbReference type="ARBA" id="ARBA00022691"/>
    </source>
</evidence>
<keyword evidence="7 8" id="KW-0694">RNA-binding</keyword>
<evidence type="ECO:0000313" key="11">
    <source>
        <dbReference type="EMBL" id="GLS91323.1"/>
    </source>
</evidence>
<dbReference type="InterPro" id="IPR023545">
    <property type="entry name" value="rRNA_ssu_MeTfrase_F"/>
</dbReference>
<comment type="caution">
    <text evidence="11">The sequence shown here is derived from an EMBL/GenBank/DDBJ whole genome shotgun (WGS) entry which is preliminary data.</text>
</comment>
<evidence type="ECO:0000256" key="2">
    <source>
        <dbReference type="ARBA" id="ARBA00022490"/>
    </source>
</evidence>
<dbReference type="EMBL" id="BSPQ01000013">
    <property type="protein sequence ID" value="GLS91323.1"/>
    <property type="molecule type" value="Genomic_DNA"/>
</dbReference>
<dbReference type="InterPro" id="IPR049560">
    <property type="entry name" value="MeTrfase_RsmB-F_NOP2_cat"/>
</dbReference>
<sequence length="485" mass="54957">MTNQVENNKLLPQAFIDKMASILPEQLSLQDFVDSCHQPLRRAIRVNTLKISVDDFKRRAIEHKWQLTPIPWCAEGFWIFIEEELTPLGNSFEHLAGLCYIQEASSMMPVAALFHFFEAGSDKSLLDAAAAPGSKTTQIAAKMDNKGLIVANEFSASRIKMLHANIQRCGIKNVALTHFDAKIFGNWLPDTFDAILLDAPCSGEGTIRKDKLAMKNWNQAAIDDIATMQQGLIESAFHALKKDGVLIYSTCTLSLEENQQVCHSLQQAYPDSIEFLNLDSLFEGADKTVTEEGFLHIWPQVYDSEGFFVAALRKTEKSNPERAKKRLGKFPFIRPTRQKEAELYSYFETQFGITDIDGMLYLRDKEFWLFPDNIKPIINKMRFSRLGIKIAEEFGNVRKTGFKTQHEFIIAFANQATKNIVELDSLQAKTYYQGVDVRGVETKGVSGEALASYRGQIIGMGKALNNRFKNNLPRELIRDKNLFDK</sequence>
<keyword evidence="5 8" id="KW-0808">Transferase</keyword>
<dbReference type="PANTHER" id="PTHR22807">
    <property type="entry name" value="NOP2 YEAST -RELATED NOL1/NOP2/FMU SUN DOMAIN-CONTAINING"/>
    <property type="match status" value="1"/>
</dbReference>